<organism evidence="2">
    <name type="scientific">uncultured Rubrobacteraceae bacterium</name>
    <dbReference type="NCBI Taxonomy" id="349277"/>
    <lineage>
        <taxon>Bacteria</taxon>
        <taxon>Bacillati</taxon>
        <taxon>Actinomycetota</taxon>
        <taxon>Rubrobacteria</taxon>
        <taxon>Rubrobacterales</taxon>
        <taxon>Rubrobacteraceae</taxon>
        <taxon>environmental samples</taxon>
    </lineage>
</organism>
<keyword evidence="1" id="KW-0472">Membrane</keyword>
<gene>
    <name evidence="2" type="ORF">AVDCRST_MAG14-1791</name>
</gene>
<feature type="transmembrane region" description="Helical" evidence="1">
    <location>
        <begin position="186"/>
        <end position="205"/>
    </location>
</feature>
<proteinExistence type="predicted"/>
<feature type="transmembrane region" description="Helical" evidence="1">
    <location>
        <begin position="153"/>
        <end position="174"/>
    </location>
</feature>
<accession>A0A6J4QWN4</accession>
<name>A0A6J4QWN4_9ACTN</name>
<feature type="transmembrane region" description="Helical" evidence="1">
    <location>
        <begin position="124"/>
        <end position="147"/>
    </location>
</feature>
<sequence>MDWLTNPEIWIALLTLTALEIVLGIDNIIFISILADKLPENRQALARRVGLGLAMIMRILLLFSITWVIRLTEPLFTVLSQEISGRDLILIGGGLFLLGKATYEIHDKLEGEEGHGSTRAKATFGAVLVQIMLLDIVFSLDSVITAVGMVDELGVMIASVVIAVGIMMVSAGAISNFVNRHPTLKMLALSFLLLVGLVLVLEGFEQHISKGYIYFAMAFSVFVEFLNIRIYRRRRQEQPVNLHQRYSEQESPSKSAGP</sequence>
<dbReference type="GO" id="GO:0005886">
    <property type="term" value="C:plasma membrane"/>
    <property type="evidence" value="ECO:0007669"/>
    <property type="project" value="TreeGrafter"/>
</dbReference>
<evidence type="ECO:0000313" key="2">
    <source>
        <dbReference type="EMBL" id="CAA9457213.1"/>
    </source>
</evidence>
<dbReference type="AlphaFoldDB" id="A0A6J4QWN4"/>
<evidence type="ECO:0000256" key="1">
    <source>
        <dbReference type="SAM" id="Phobius"/>
    </source>
</evidence>
<feature type="transmembrane region" description="Helical" evidence="1">
    <location>
        <begin position="12"/>
        <end position="36"/>
    </location>
</feature>
<dbReference type="PANTHER" id="PTHR30060">
    <property type="entry name" value="INNER MEMBRANE PROTEIN"/>
    <property type="match status" value="1"/>
</dbReference>
<feature type="transmembrane region" description="Helical" evidence="1">
    <location>
        <begin position="211"/>
        <end position="228"/>
    </location>
</feature>
<dbReference type="EMBL" id="CADCVG010000075">
    <property type="protein sequence ID" value="CAA9457213.1"/>
    <property type="molecule type" value="Genomic_DNA"/>
</dbReference>
<reference evidence="2" key="1">
    <citation type="submission" date="2020-02" db="EMBL/GenBank/DDBJ databases">
        <authorList>
            <person name="Meier V. D."/>
        </authorList>
    </citation>
    <scope>NUCLEOTIDE SEQUENCE</scope>
    <source>
        <strain evidence="2">AVDCRST_MAG14</strain>
    </source>
</reference>
<protein>
    <submittedName>
        <fullName evidence="2">UPF0053 inner membrane protein YgdQ</fullName>
    </submittedName>
</protein>
<keyword evidence="1" id="KW-1133">Transmembrane helix</keyword>
<keyword evidence="1" id="KW-0812">Transmembrane</keyword>
<feature type="transmembrane region" description="Helical" evidence="1">
    <location>
        <begin position="48"/>
        <end position="71"/>
    </location>
</feature>
<dbReference type="Pfam" id="PF03741">
    <property type="entry name" value="TerC"/>
    <property type="match status" value="1"/>
</dbReference>
<dbReference type="PANTHER" id="PTHR30060:SF0">
    <property type="entry name" value="COILED-COIL PROTEIN (DUF2040)-RELATED"/>
    <property type="match status" value="1"/>
</dbReference>
<dbReference type="InterPro" id="IPR005496">
    <property type="entry name" value="Integral_membrane_TerC"/>
</dbReference>